<dbReference type="RefSeq" id="WP_014657422.1">
    <property type="nucleotide sequence ID" value="NC_017731.1"/>
</dbReference>
<dbReference type="PATRIC" id="fig|1157951.4.peg.2613"/>
<protein>
    <submittedName>
        <fullName evidence="2">Uncharacterized protein</fullName>
    </submittedName>
</protein>
<feature type="region of interest" description="Disordered" evidence="1">
    <location>
        <begin position="1"/>
        <end position="50"/>
    </location>
</feature>
<dbReference type="HOGENOM" id="CLU_3121534_0_0_6"/>
<dbReference type="OrthoDB" id="2664633at2"/>
<name>A0A140NQH3_PROSM</name>
<feature type="compositionally biased region" description="Polar residues" evidence="1">
    <location>
        <begin position="40"/>
        <end position="50"/>
    </location>
</feature>
<evidence type="ECO:0000313" key="3">
    <source>
        <dbReference type="Proteomes" id="UP000005012"/>
    </source>
</evidence>
<evidence type="ECO:0000313" key="2">
    <source>
        <dbReference type="EMBL" id="AFH94436.1"/>
    </source>
</evidence>
<evidence type="ECO:0000256" key="1">
    <source>
        <dbReference type="SAM" id="MobiDB-lite"/>
    </source>
</evidence>
<reference evidence="2 3" key="1">
    <citation type="journal article" date="2012" name="J. Bacteriol.">
        <title>Complete Genome Sequence of Providencia stuartii Clinical Isolate MRSN 2154.</title>
        <authorList>
            <person name="Clifford R.J."/>
            <person name="Hang J."/>
            <person name="Riley M.C."/>
            <person name="Onmus-Leone F."/>
            <person name="Kuschner R.A."/>
            <person name="Lesho E.P."/>
            <person name="Waterman P.E."/>
        </authorList>
    </citation>
    <scope>NUCLEOTIDE SEQUENCE [LARGE SCALE GENOMIC DNA]</scope>
    <source>
        <strain evidence="2 3">MRSN 2154</strain>
    </source>
</reference>
<dbReference type="GeneID" id="93520805"/>
<dbReference type="KEGG" id="psi:S70_12965"/>
<dbReference type="EMBL" id="CP003488">
    <property type="protein sequence ID" value="AFH94436.1"/>
    <property type="molecule type" value="Genomic_DNA"/>
</dbReference>
<organism evidence="2 3">
    <name type="scientific">Providencia stuartii (strain MRSN 2154)</name>
    <dbReference type="NCBI Taxonomy" id="1157951"/>
    <lineage>
        <taxon>Bacteria</taxon>
        <taxon>Pseudomonadati</taxon>
        <taxon>Pseudomonadota</taxon>
        <taxon>Gammaproteobacteria</taxon>
        <taxon>Enterobacterales</taxon>
        <taxon>Morganellaceae</taxon>
        <taxon>Providencia</taxon>
    </lineage>
</organism>
<gene>
    <name evidence="2" type="ordered locus">S70_12965</name>
</gene>
<dbReference type="Proteomes" id="UP000005012">
    <property type="component" value="Chromosome"/>
</dbReference>
<accession>A0A140NQH3</accession>
<reference evidence="3" key="2">
    <citation type="submission" date="2012-04" db="EMBL/GenBank/DDBJ databases">
        <title>Complete genome sequence of Providencia stuartii clinical isolate MRSN 2154.</title>
        <authorList>
            <person name="Clifford R.J."/>
            <person name="Hang J."/>
            <person name="Riley M.C."/>
            <person name="Onmus-Leone F."/>
            <person name="Kuschner R.A."/>
            <person name="Lesho E.P."/>
            <person name="Waterman P.E."/>
        </authorList>
    </citation>
    <scope>NUCLEOTIDE SEQUENCE [LARGE SCALE GENOMIC DNA]</scope>
    <source>
        <strain evidence="3">MRSN 2154</strain>
    </source>
</reference>
<dbReference type="AlphaFoldDB" id="A0A140NQH3"/>
<proteinExistence type="predicted"/>
<sequence>MKTDGLDPKYNPKLQGDANKGQLGLSKDLSPAQRPGIAGNITSSVVTEKK</sequence>